<dbReference type="FunFam" id="3.90.79.10:FF:000003">
    <property type="entry name" value="M7GpppN-mRNA hydrolase isoform 2"/>
    <property type="match status" value="1"/>
</dbReference>
<keyword evidence="12" id="KW-1185">Reference proteome</keyword>
<accession>A0AAE1C6H3</accession>
<keyword evidence="8" id="KW-0464">Manganese</keyword>
<dbReference type="GO" id="GO:0000932">
    <property type="term" value="C:P-body"/>
    <property type="evidence" value="ECO:0007669"/>
    <property type="project" value="TreeGrafter"/>
</dbReference>
<dbReference type="GO" id="GO:0030145">
    <property type="term" value="F:manganese ion binding"/>
    <property type="evidence" value="ECO:0007669"/>
    <property type="project" value="InterPro"/>
</dbReference>
<keyword evidence="7" id="KW-0694">RNA-binding</keyword>
<feature type="region of interest" description="Disordered" evidence="9">
    <location>
        <begin position="973"/>
        <end position="1005"/>
    </location>
</feature>
<dbReference type="CDD" id="cd03672">
    <property type="entry name" value="NUDIX_Dcp2p_Nudt20"/>
    <property type="match status" value="1"/>
</dbReference>
<dbReference type="EC" id="3.6.1.62" evidence="11"/>
<dbReference type="RefSeq" id="XP_064699450.1">
    <property type="nucleotide sequence ID" value="XM_064833181.1"/>
</dbReference>
<feature type="compositionally biased region" description="Low complexity" evidence="9">
    <location>
        <begin position="308"/>
        <end position="320"/>
    </location>
</feature>
<feature type="compositionally biased region" description="Basic residues" evidence="9">
    <location>
        <begin position="698"/>
        <end position="712"/>
    </location>
</feature>
<feature type="compositionally biased region" description="Polar residues" evidence="9">
    <location>
        <begin position="713"/>
        <end position="726"/>
    </location>
</feature>
<dbReference type="PROSITE" id="PS00893">
    <property type="entry name" value="NUDIX_BOX"/>
    <property type="match status" value="1"/>
</dbReference>
<dbReference type="InterPro" id="IPR000086">
    <property type="entry name" value="NUDIX_hydrolase_dom"/>
</dbReference>
<dbReference type="GO" id="GO:0000290">
    <property type="term" value="P:deadenylation-dependent decapping of nuclear-transcribed mRNA"/>
    <property type="evidence" value="ECO:0007669"/>
    <property type="project" value="InterPro"/>
</dbReference>
<dbReference type="Pfam" id="PF05026">
    <property type="entry name" value="DCP2"/>
    <property type="match status" value="1"/>
</dbReference>
<feature type="region of interest" description="Disordered" evidence="9">
    <location>
        <begin position="306"/>
        <end position="374"/>
    </location>
</feature>
<sequence>MGEITSMSLVDWLDDLTVRFLLNLPASELSSVPRLCFQVEEAQWFYEDFIRPAAAAAGKPLPSLPLRQFCLQLFQHCPLLSGFTDAQHIAAYEEFLAYKVRVPVRGAILMDETMEKLVLVKGWKKSASWSFPRGKINKDEKDLDCAIREVYEETGFDVRGAGLIPANPEDVKFIDVTMREQHMRLFVFRNVREDTHFEPQTRKEISKIAWYNVRDLPGFKKQKHGAPDQAHHANKFYMVAPFLGPLKKWVGQQKRVDAQQDAQTVAPGNEMAHANVEDETEALEEPLAEQALDPSADLRRLLSIGGLTQAPPSQPTQQSGQPPPVDGGRPNNLLAMLQGSGPRAQAGLPQTPFEQINAFPPKPESPHPHHARQTSIPYQQPVPQFPFGPTRTQQQAEQHNFTVPTPGIFGNGGFAQGPQHPFVQPPQQYPNMQHQLPQQHNLLQRPMSGHQSDVPFGIPQRRPFKPPFQNQPQIPPQPAYQPQAPLHFSRNSDALMAPQGPQGVISGGPAAPKAENLPMPRLSAHSLSLLDTFRSGGPQQPSASGKGQGAARQPSQHQSALLDLFRKSSTTPSGAQGPAPEIPPSPTSTEATVRPPQAPIRKSSTINEITRTLPTSFKRKSSSASQHPTLPVQPTTQPSSPSSMQPKLPSPQSLERPSSSGQLYDPSTPSTGPRSVHQAPANNGLTTLPKVQQPPPHHAQRPAKAPKSKHASPSRQPFSGKVNENGTPHAGPQPPFKILARPDSMRAQKYPALQAEKPPSSPLRHETPKPSNATQNPAVQLLKRPESVDPITVQKVAEIVEEHQDNAAPGFDKRDQLLALFGRSGTASPPATQAPLQMPAQEAPKTNLLDLFVANKAPVPDQPRRPAQPPAMKPPPPPQLKGERQASSQNIQHHRQQTPQNALLDLFNRPSAPAVNKLDSPGTPISPFALGTPATRQPPTFPSATNTMNPSAIAEDIRSGSGAALTPTPIVGEASRSRLGSMASANGVGSASESRKGSGSGTPVEAKGFLLDYLNGVVAKEGGGRGPRRH</sequence>
<evidence type="ECO:0000313" key="12">
    <source>
        <dbReference type="Proteomes" id="UP001274830"/>
    </source>
</evidence>
<dbReference type="Pfam" id="PF00293">
    <property type="entry name" value="NUDIX"/>
    <property type="match status" value="1"/>
</dbReference>
<evidence type="ECO:0000256" key="5">
    <source>
        <dbReference type="ARBA" id="ARBA00022723"/>
    </source>
</evidence>
<dbReference type="InterPro" id="IPR036189">
    <property type="entry name" value="DCP2_BoxA_sf"/>
</dbReference>
<evidence type="ECO:0000256" key="6">
    <source>
        <dbReference type="ARBA" id="ARBA00022801"/>
    </source>
</evidence>
<feature type="region of interest" description="Disordered" evidence="9">
    <location>
        <begin position="454"/>
        <end position="517"/>
    </location>
</feature>
<reference evidence="11" key="1">
    <citation type="submission" date="2023-07" db="EMBL/GenBank/DDBJ databases">
        <title>Black Yeasts Isolated from many extreme environments.</title>
        <authorList>
            <person name="Coleine C."/>
            <person name="Stajich J.E."/>
            <person name="Selbmann L."/>
        </authorList>
    </citation>
    <scope>NUCLEOTIDE SEQUENCE</scope>
    <source>
        <strain evidence="11">CCFEE 5485</strain>
    </source>
</reference>
<dbReference type="Gene3D" id="3.90.79.10">
    <property type="entry name" value="Nucleoside Triphosphate Pyrophosphohydrolase"/>
    <property type="match status" value="1"/>
</dbReference>
<dbReference type="PANTHER" id="PTHR23114:SF17">
    <property type="entry name" value="M7GPPPN-MRNA HYDROLASE"/>
    <property type="match status" value="1"/>
</dbReference>
<dbReference type="InterPro" id="IPR015797">
    <property type="entry name" value="NUDIX_hydrolase-like_dom_sf"/>
</dbReference>
<dbReference type="InterPro" id="IPR020084">
    <property type="entry name" value="NUDIX_hydrolase_CS"/>
</dbReference>
<dbReference type="SMART" id="SM01125">
    <property type="entry name" value="DCP2"/>
    <property type="match status" value="1"/>
</dbReference>
<feature type="compositionally biased region" description="Polar residues" evidence="9">
    <location>
        <begin position="769"/>
        <end position="778"/>
    </location>
</feature>
<dbReference type="PROSITE" id="PS51462">
    <property type="entry name" value="NUDIX"/>
    <property type="match status" value="1"/>
</dbReference>
<feature type="compositionally biased region" description="Polar residues" evidence="9">
    <location>
        <begin position="602"/>
        <end position="615"/>
    </location>
</feature>
<dbReference type="SUPFAM" id="SSF55811">
    <property type="entry name" value="Nudix"/>
    <property type="match status" value="1"/>
</dbReference>
<comment type="caution">
    <text evidence="11">The sequence shown here is derived from an EMBL/GenBank/DDBJ whole genome shotgun (WGS) entry which is preliminary data.</text>
</comment>
<dbReference type="Gene3D" id="1.10.10.1050">
    <property type="entry name" value="Dcp2, box A domain"/>
    <property type="match status" value="1"/>
</dbReference>
<protein>
    <submittedName>
        <fullName evidence="11">mRNA-decapping enzyme subunit 2</fullName>
        <ecNumber evidence="11">3.6.1.62</ecNumber>
    </submittedName>
</protein>
<feature type="compositionally biased region" description="Low complexity" evidence="9">
    <location>
        <begin position="628"/>
        <end position="654"/>
    </location>
</feature>
<evidence type="ECO:0000256" key="2">
    <source>
        <dbReference type="ARBA" id="ARBA00004496"/>
    </source>
</evidence>
<gene>
    <name evidence="11" type="primary">DCP2</name>
    <name evidence="11" type="ORF">LTR78_000467</name>
</gene>
<dbReference type="PANTHER" id="PTHR23114">
    <property type="entry name" value="M7GPPPN-MRNA HYDROLASE"/>
    <property type="match status" value="1"/>
</dbReference>
<feature type="compositionally biased region" description="Polar residues" evidence="9">
    <location>
        <begin position="885"/>
        <end position="901"/>
    </location>
</feature>
<comment type="subcellular location">
    <subcellularLocation>
        <location evidence="2">Cytoplasm</location>
    </subcellularLocation>
</comment>
<evidence type="ECO:0000313" key="11">
    <source>
        <dbReference type="EMBL" id="KAK3680090.1"/>
    </source>
</evidence>
<evidence type="ECO:0000256" key="3">
    <source>
        <dbReference type="ARBA" id="ARBA00005279"/>
    </source>
</evidence>
<evidence type="ECO:0000256" key="4">
    <source>
        <dbReference type="ARBA" id="ARBA00022490"/>
    </source>
</evidence>
<dbReference type="GO" id="GO:0140933">
    <property type="term" value="F:5'-(N(7)-methylguanosine 5'-triphospho)-[mRNA] hydrolase activity"/>
    <property type="evidence" value="ECO:0007669"/>
    <property type="project" value="UniProtKB-EC"/>
</dbReference>
<feature type="region of interest" description="Disordered" evidence="9">
    <location>
        <begin position="531"/>
        <end position="786"/>
    </location>
</feature>
<comment type="similarity">
    <text evidence="3">Belongs to the Nudix hydrolase family. DCP2 subfamily.</text>
</comment>
<feature type="compositionally biased region" description="Polar residues" evidence="9">
    <location>
        <begin position="825"/>
        <end position="835"/>
    </location>
</feature>
<dbReference type="GO" id="GO:0000184">
    <property type="term" value="P:nuclear-transcribed mRNA catabolic process, nonsense-mediated decay"/>
    <property type="evidence" value="ECO:0007669"/>
    <property type="project" value="InterPro"/>
</dbReference>
<feature type="compositionally biased region" description="Pro residues" evidence="9">
    <location>
        <begin position="866"/>
        <end position="879"/>
    </location>
</feature>
<organism evidence="11 12">
    <name type="scientific">Recurvomyces mirabilis</name>
    <dbReference type="NCBI Taxonomy" id="574656"/>
    <lineage>
        <taxon>Eukaryota</taxon>
        <taxon>Fungi</taxon>
        <taxon>Dikarya</taxon>
        <taxon>Ascomycota</taxon>
        <taxon>Pezizomycotina</taxon>
        <taxon>Dothideomycetes</taxon>
        <taxon>Dothideomycetidae</taxon>
        <taxon>Mycosphaerellales</taxon>
        <taxon>Teratosphaeriaceae</taxon>
        <taxon>Recurvomyces</taxon>
    </lineage>
</organism>
<feature type="region of interest" description="Disordered" evidence="9">
    <location>
        <begin position="823"/>
        <end position="949"/>
    </location>
</feature>
<feature type="compositionally biased region" description="Polar residues" evidence="9">
    <location>
        <begin position="934"/>
        <end position="949"/>
    </location>
</feature>
<keyword evidence="6 11" id="KW-0378">Hydrolase</keyword>
<dbReference type="Proteomes" id="UP001274830">
    <property type="component" value="Unassembled WGS sequence"/>
</dbReference>
<feature type="compositionally biased region" description="Polar residues" evidence="9">
    <location>
        <begin position="983"/>
        <end position="992"/>
    </location>
</feature>
<evidence type="ECO:0000256" key="8">
    <source>
        <dbReference type="ARBA" id="ARBA00023211"/>
    </source>
</evidence>
<dbReference type="EMBL" id="JAUTXT010000001">
    <property type="protein sequence ID" value="KAK3680090.1"/>
    <property type="molecule type" value="Genomic_DNA"/>
</dbReference>
<feature type="domain" description="Nudix hydrolase" evidence="10">
    <location>
        <begin position="100"/>
        <end position="242"/>
    </location>
</feature>
<dbReference type="AlphaFoldDB" id="A0AAE1C6H3"/>
<dbReference type="InterPro" id="IPR044099">
    <property type="entry name" value="Dcp2_NUDIX"/>
</dbReference>
<name>A0AAE1C6H3_9PEZI</name>
<evidence type="ECO:0000256" key="1">
    <source>
        <dbReference type="ARBA" id="ARBA00001936"/>
    </source>
</evidence>
<feature type="compositionally biased region" description="Polar residues" evidence="9">
    <location>
        <begin position="680"/>
        <end position="690"/>
    </location>
</feature>
<dbReference type="GeneID" id="89957706"/>
<comment type="cofactor">
    <cofactor evidence="1">
        <name>Mn(2+)</name>
        <dbReference type="ChEBI" id="CHEBI:29035"/>
    </cofactor>
</comment>
<evidence type="ECO:0000256" key="7">
    <source>
        <dbReference type="ARBA" id="ARBA00022884"/>
    </source>
</evidence>
<dbReference type="InterPro" id="IPR007722">
    <property type="entry name" value="DCP2_BoxA"/>
</dbReference>
<dbReference type="SUPFAM" id="SSF140586">
    <property type="entry name" value="Dcp2 domain-like"/>
    <property type="match status" value="1"/>
</dbReference>
<evidence type="ECO:0000259" key="10">
    <source>
        <dbReference type="PROSITE" id="PS51462"/>
    </source>
</evidence>
<evidence type="ECO:0000256" key="9">
    <source>
        <dbReference type="SAM" id="MobiDB-lite"/>
    </source>
</evidence>
<proteinExistence type="inferred from homology"/>
<feature type="compositionally biased region" description="Polar residues" evidence="9">
    <location>
        <begin position="655"/>
        <end position="673"/>
    </location>
</feature>
<keyword evidence="4" id="KW-0963">Cytoplasm</keyword>
<keyword evidence="5" id="KW-0479">Metal-binding</keyword>
<dbReference type="GO" id="GO:0003723">
    <property type="term" value="F:RNA binding"/>
    <property type="evidence" value="ECO:0007669"/>
    <property type="project" value="UniProtKB-KW"/>
</dbReference>